<evidence type="ECO:0000256" key="1">
    <source>
        <dbReference type="SAM" id="Phobius"/>
    </source>
</evidence>
<feature type="transmembrane region" description="Helical" evidence="1">
    <location>
        <begin position="66"/>
        <end position="83"/>
    </location>
</feature>
<dbReference type="AlphaFoldDB" id="A0A5C5ZH15"/>
<protein>
    <submittedName>
        <fullName evidence="2">Uncharacterized protein</fullName>
    </submittedName>
</protein>
<organism evidence="2 3">
    <name type="scientific">Pseudobythopirellula maris</name>
    <dbReference type="NCBI Taxonomy" id="2527991"/>
    <lineage>
        <taxon>Bacteria</taxon>
        <taxon>Pseudomonadati</taxon>
        <taxon>Planctomycetota</taxon>
        <taxon>Planctomycetia</taxon>
        <taxon>Pirellulales</taxon>
        <taxon>Lacipirellulaceae</taxon>
        <taxon>Pseudobythopirellula</taxon>
    </lineage>
</organism>
<comment type="caution">
    <text evidence="2">The sequence shown here is derived from an EMBL/GenBank/DDBJ whole genome shotgun (WGS) entry which is preliminary data.</text>
</comment>
<keyword evidence="1" id="KW-0812">Transmembrane</keyword>
<proteinExistence type="predicted"/>
<dbReference type="RefSeq" id="WP_146403442.1">
    <property type="nucleotide sequence ID" value="NZ_SJPQ01000006.1"/>
</dbReference>
<accession>A0A5C5ZH15</accession>
<evidence type="ECO:0000313" key="2">
    <source>
        <dbReference type="EMBL" id="TWT86161.1"/>
    </source>
</evidence>
<evidence type="ECO:0000313" key="3">
    <source>
        <dbReference type="Proteomes" id="UP000315440"/>
    </source>
</evidence>
<sequence>MVALVILIGVLLSAVGYFWLLTTTVRATDAPTPMVLMLLLGTLFGVSQVILWVFSYKRWDVCKRPFLTQMAGLAIAAFGFWMLPAA</sequence>
<feature type="transmembrane region" description="Helical" evidence="1">
    <location>
        <begin position="37"/>
        <end position="54"/>
    </location>
</feature>
<dbReference type="Proteomes" id="UP000315440">
    <property type="component" value="Unassembled WGS sequence"/>
</dbReference>
<keyword evidence="1" id="KW-1133">Transmembrane helix</keyword>
<keyword evidence="1" id="KW-0472">Membrane</keyword>
<dbReference type="EMBL" id="SJPQ01000006">
    <property type="protein sequence ID" value="TWT86161.1"/>
    <property type="molecule type" value="Genomic_DNA"/>
</dbReference>
<reference evidence="2 3" key="1">
    <citation type="submission" date="2019-02" db="EMBL/GenBank/DDBJ databases">
        <title>Deep-cultivation of Planctomycetes and their phenomic and genomic characterization uncovers novel biology.</title>
        <authorList>
            <person name="Wiegand S."/>
            <person name="Jogler M."/>
            <person name="Boedeker C."/>
            <person name="Pinto D."/>
            <person name="Vollmers J."/>
            <person name="Rivas-Marin E."/>
            <person name="Kohn T."/>
            <person name="Peeters S.H."/>
            <person name="Heuer A."/>
            <person name="Rast P."/>
            <person name="Oberbeckmann S."/>
            <person name="Bunk B."/>
            <person name="Jeske O."/>
            <person name="Meyerdierks A."/>
            <person name="Storesund J.E."/>
            <person name="Kallscheuer N."/>
            <person name="Luecker S."/>
            <person name="Lage O.M."/>
            <person name="Pohl T."/>
            <person name="Merkel B.J."/>
            <person name="Hornburger P."/>
            <person name="Mueller R.-W."/>
            <person name="Bruemmer F."/>
            <person name="Labrenz M."/>
            <person name="Spormann A.M."/>
            <person name="Op Den Camp H."/>
            <person name="Overmann J."/>
            <person name="Amann R."/>
            <person name="Jetten M.S.M."/>
            <person name="Mascher T."/>
            <person name="Medema M.H."/>
            <person name="Devos D.P."/>
            <person name="Kaster A.-K."/>
            <person name="Ovreas L."/>
            <person name="Rohde M."/>
            <person name="Galperin M.Y."/>
            <person name="Jogler C."/>
        </authorList>
    </citation>
    <scope>NUCLEOTIDE SEQUENCE [LARGE SCALE GENOMIC DNA]</scope>
    <source>
        <strain evidence="2 3">Mal64</strain>
    </source>
</reference>
<keyword evidence="3" id="KW-1185">Reference proteome</keyword>
<gene>
    <name evidence="2" type="ORF">Mal64_39010</name>
</gene>
<name>A0A5C5ZH15_9BACT</name>